<dbReference type="SMART" id="SM00382">
    <property type="entry name" value="AAA"/>
    <property type="match status" value="1"/>
</dbReference>
<evidence type="ECO:0000256" key="1">
    <source>
        <dbReference type="ARBA" id="ARBA00005417"/>
    </source>
</evidence>
<gene>
    <name evidence="8" type="ORF">QV13_22995</name>
</gene>
<dbReference type="PANTHER" id="PTHR42794">
    <property type="entry name" value="HEMIN IMPORT ATP-BINDING PROTEIN HMUV"/>
    <property type="match status" value="1"/>
</dbReference>
<comment type="function">
    <text evidence="6">Part of the ABC transporter complex HmuTUV involved in hemin import. Responsible for energy coupling to the transport system.</text>
</comment>
<evidence type="ECO:0000313" key="9">
    <source>
        <dbReference type="Proteomes" id="UP000094412"/>
    </source>
</evidence>
<evidence type="ECO:0000256" key="5">
    <source>
        <dbReference type="ARBA" id="ARBA00022967"/>
    </source>
</evidence>
<proteinExistence type="inferred from homology"/>
<keyword evidence="4" id="KW-0067">ATP-binding</keyword>
<dbReference type="RefSeq" id="WP_024924415.1">
    <property type="nucleotide sequence ID" value="NZ_MDEO01000036.1"/>
</dbReference>
<feature type="domain" description="ABC transporter" evidence="7">
    <location>
        <begin position="4"/>
        <end position="238"/>
    </location>
</feature>
<dbReference type="OrthoDB" id="9805601at2"/>
<dbReference type="InterPro" id="IPR017871">
    <property type="entry name" value="ABC_transporter-like_CS"/>
</dbReference>
<dbReference type="PROSITE" id="PS50893">
    <property type="entry name" value="ABC_TRANSPORTER_2"/>
    <property type="match status" value="1"/>
</dbReference>
<dbReference type="FunFam" id="3.40.50.300:FF:000134">
    <property type="entry name" value="Iron-enterobactin ABC transporter ATP-binding protein"/>
    <property type="match status" value="1"/>
</dbReference>
<keyword evidence="5" id="KW-1278">Translocase</keyword>
<evidence type="ECO:0000256" key="2">
    <source>
        <dbReference type="ARBA" id="ARBA00022448"/>
    </source>
</evidence>
<dbReference type="InterPro" id="IPR003593">
    <property type="entry name" value="AAA+_ATPase"/>
</dbReference>
<dbReference type="Proteomes" id="UP000094412">
    <property type="component" value="Unassembled WGS sequence"/>
</dbReference>
<evidence type="ECO:0000256" key="6">
    <source>
        <dbReference type="ARBA" id="ARBA00037066"/>
    </source>
</evidence>
<organism evidence="8 9">
    <name type="scientific">Mesorhizobium hungaricum</name>
    <dbReference type="NCBI Taxonomy" id="1566387"/>
    <lineage>
        <taxon>Bacteria</taxon>
        <taxon>Pseudomonadati</taxon>
        <taxon>Pseudomonadota</taxon>
        <taxon>Alphaproteobacteria</taxon>
        <taxon>Hyphomicrobiales</taxon>
        <taxon>Phyllobacteriaceae</taxon>
        <taxon>Mesorhizobium</taxon>
    </lineage>
</organism>
<name>A0A1C2DCJ5_9HYPH</name>
<dbReference type="AlphaFoldDB" id="A0A1C2DCJ5"/>
<dbReference type="Pfam" id="PF00005">
    <property type="entry name" value="ABC_tran"/>
    <property type="match status" value="1"/>
</dbReference>
<accession>A0A1C2DCJ5</accession>
<evidence type="ECO:0000259" key="7">
    <source>
        <dbReference type="PROSITE" id="PS50893"/>
    </source>
</evidence>
<comment type="similarity">
    <text evidence="1">Belongs to the ABC transporter superfamily.</text>
</comment>
<evidence type="ECO:0000313" key="8">
    <source>
        <dbReference type="EMBL" id="OCX12484.1"/>
    </source>
</evidence>
<keyword evidence="9" id="KW-1185">Reference proteome</keyword>
<dbReference type="STRING" id="1566387.QV13_22995"/>
<keyword evidence="2" id="KW-0813">Transport</keyword>
<protein>
    <submittedName>
        <fullName evidence="8">ABC transporter</fullName>
    </submittedName>
</protein>
<evidence type="ECO:0000256" key="4">
    <source>
        <dbReference type="ARBA" id="ARBA00022840"/>
    </source>
</evidence>
<sequence length="269" mass="28594">MSLLTLTSLSASLGARRVLEDISFTVRPGEFVGLIGPNGAGKSTLLRSVLGLVAARGSIVINGRDAAGMNARERAAAVAYLAQERELAWAIPVEMVVALGRTPHRAGFAAPSPDDRAAVERAMRRMEVDGFRDRAATELSGGEKARVLIARALAQETPLLLADEPTAGLDPSHQITLMRLFAELAGQGRSVVASLHDLGLAARWCSRLLILDGGRLVADGAPDQVLTPQALRDVYGVEAYFGTAHGRAVVQPLDLAEPAQQQEEDHDRP</sequence>
<reference evidence="8 9" key="1">
    <citation type="submission" date="2016-08" db="EMBL/GenBank/DDBJ databases">
        <title>Whole genome sequence of Mesorhizobium sp. strain UASWS1009 isolated from industrial sewage.</title>
        <authorList>
            <person name="Crovadore J."/>
            <person name="Calmin G."/>
            <person name="Chablais R."/>
            <person name="Cochard B."/>
            <person name="Lefort F."/>
        </authorList>
    </citation>
    <scope>NUCLEOTIDE SEQUENCE [LARGE SCALE GENOMIC DNA]</scope>
    <source>
        <strain evidence="8 9">UASWS1009</strain>
    </source>
</reference>
<evidence type="ECO:0000256" key="3">
    <source>
        <dbReference type="ARBA" id="ARBA00022741"/>
    </source>
</evidence>
<dbReference type="PROSITE" id="PS00211">
    <property type="entry name" value="ABC_TRANSPORTER_1"/>
    <property type="match status" value="1"/>
</dbReference>
<dbReference type="Gene3D" id="3.40.50.300">
    <property type="entry name" value="P-loop containing nucleotide triphosphate hydrolases"/>
    <property type="match status" value="1"/>
</dbReference>
<keyword evidence="3" id="KW-0547">Nucleotide-binding</keyword>
<dbReference type="EMBL" id="MDEO01000036">
    <property type="protein sequence ID" value="OCX12484.1"/>
    <property type="molecule type" value="Genomic_DNA"/>
</dbReference>
<dbReference type="PANTHER" id="PTHR42794:SF1">
    <property type="entry name" value="HEMIN IMPORT ATP-BINDING PROTEIN HMUV"/>
    <property type="match status" value="1"/>
</dbReference>
<dbReference type="InterPro" id="IPR027417">
    <property type="entry name" value="P-loop_NTPase"/>
</dbReference>
<dbReference type="GO" id="GO:0016887">
    <property type="term" value="F:ATP hydrolysis activity"/>
    <property type="evidence" value="ECO:0007669"/>
    <property type="project" value="InterPro"/>
</dbReference>
<dbReference type="SUPFAM" id="SSF52540">
    <property type="entry name" value="P-loop containing nucleoside triphosphate hydrolases"/>
    <property type="match status" value="1"/>
</dbReference>
<dbReference type="GO" id="GO:0005524">
    <property type="term" value="F:ATP binding"/>
    <property type="evidence" value="ECO:0007669"/>
    <property type="project" value="UniProtKB-KW"/>
</dbReference>
<comment type="caution">
    <text evidence="8">The sequence shown here is derived from an EMBL/GenBank/DDBJ whole genome shotgun (WGS) entry which is preliminary data.</text>
</comment>
<dbReference type="InterPro" id="IPR003439">
    <property type="entry name" value="ABC_transporter-like_ATP-bd"/>
</dbReference>